<evidence type="ECO:0000256" key="10">
    <source>
        <dbReference type="ARBA" id="ARBA00022729"/>
    </source>
</evidence>
<evidence type="ECO:0000256" key="4">
    <source>
        <dbReference type="ARBA" id="ARBA00022475"/>
    </source>
</evidence>
<keyword evidence="9 22" id="KW-0812">Transmembrane</keyword>
<feature type="signal peptide" evidence="23">
    <location>
        <begin position="1"/>
        <end position="15"/>
    </location>
</feature>
<evidence type="ECO:0000256" key="16">
    <source>
        <dbReference type="ARBA" id="ARBA00023136"/>
    </source>
</evidence>
<dbReference type="InterPro" id="IPR011009">
    <property type="entry name" value="Kinase-like_dom_sf"/>
</dbReference>
<dbReference type="InterPro" id="IPR000719">
    <property type="entry name" value="Prot_kinase_dom"/>
</dbReference>
<feature type="transmembrane region" description="Helical" evidence="22">
    <location>
        <begin position="631"/>
        <end position="651"/>
    </location>
</feature>
<dbReference type="OrthoDB" id="676979at2759"/>
<dbReference type="PANTHER" id="PTHR48053:SF22">
    <property type="entry name" value="MDIS1-INTERACTING RECEPTOR LIKE KINASE 2-LIKE"/>
    <property type="match status" value="1"/>
</dbReference>
<evidence type="ECO:0000256" key="13">
    <source>
        <dbReference type="ARBA" id="ARBA00022777"/>
    </source>
</evidence>
<keyword evidence="14 21" id="KW-0067">ATP-binding</keyword>
<dbReference type="EMBL" id="JACEFO010001605">
    <property type="protein sequence ID" value="KAF8731874.1"/>
    <property type="molecule type" value="Genomic_DNA"/>
</dbReference>
<dbReference type="InterPro" id="IPR008266">
    <property type="entry name" value="Tyr_kinase_AS"/>
</dbReference>
<keyword evidence="10 23" id="KW-0732">Signal</keyword>
<evidence type="ECO:0000256" key="2">
    <source>
        <dbReference type="ARBA" id="ARBA00004479"/>
    </source>
</evidence>
<dbReference type="InterPro" id="IPR017441">
    <property type="entry name" value="Protein_kinase_ATP_BS"/>
</dbReference>
<organism evidence="25 26">
    <name type="scientific">Digitaria exilis</name>
    <dbReference type="NCBI Taxonomy" id="1010633"/>
    <lineage>
        <taxon>Eukaryota</taxon>
        <taxon>Viridiplantae</taxon>
        <taxon>Streptophyta</taxon>
        <taxon>Embryophyta</taxon>
        <taxon>Tracheophyta</taxon>
        <taxon>Spermatophyta</taxon>
        <taxon>Magnoliopsida</taxon>
        <taxon>Liliopsida</taxon>
        <taxon>Poales</taxon>
        <taxon>Poaceae</taxon>
        <taxon>PACMAD clade</taxon>
        <taxon>Panicoideae</taxon>
        <taxon>Panicodae</taxon>
        <taxon>Paniceae</taxon>
        <taxon>Anthephorinae</taxon>
        <taxon>Digitaria</taxon>
    </lineage>
</organism>
<keyword evidence="12 21" id="KW-0547">Nucleotide-binding</keyword>
<evidence type="ECO:0000256" key="8">
    <source>
        <dbReference type="ARBA" id="ARBA00022679"/>
    </source>
</evidence>
<evidence type="ECO:0000256" key="23">
    <source>
        <dbReference type="SAM" id="SignalP"/>
    </source>
</evidence>
<evidence type="ECO:0000313" key="25">
    <source>
        <dbReference type="EMBL" id="KAF8731874.1"/>
    </source>
</evidence>
<dbReference type="Gene3D" id="3.80.10.10">
    <property type="entry name" value="Ribonuclease Inhibitor"/>
    <property type="match status" value="3"/>
</dbReference>
<evidence type="ECO:0000256" key="21">
    <source>
        <dbReference type="PROSITE-ProRule" id="PRU10141"/>
    </source>
</evidence>
<feature type="chain" id="PRO_5032470285" description="non-specific serine/threonine protein kinase" evidence="23">
    <location>
        <begin position="16"/>
        <end position="916"/>
    </location>
</feature>
<evidence type="ECO:0000256" key="3">
    <source>
        <dbReference type="ARBA" id="ARBA00012513"/>
    </source>
</evidence>
<dbReference type="Proteomes" id="UP000636709">
    <property type="component" value="Unassembled WGS sequence"/>
</dbReference>
<dbReference type="EC" id="2.7.11.1" evidence="3"/>
<keyword evidence="5" id="KW-0723">Serine/threonine-protein kinase</keyword>
<keyword evidence="11" id="KW-0677">Repeat</keyword>
<gene>
    <name evidence="25" type="ORF">HU200_015818</name>
</gene>
<dbReference type="GO" id="GO:0004674">
    <property type="term" value="F:protein serine/threonine kinase activity"/>
    <property type="evidence" value="ECO:0007669"/>
    <property type="project" value="UniProtKB-KW"/>
</dbReference>
<feature type="binding site" evidence="21">
    <location>
        <position position="716"/>
    </location>
    <ligand>
        <name>ATP</name>
        <dbReference type="ChEBI" id="CHEBI:30616"/>
    </ligand>
</feature>
<keyword evidence="18" id="KW-0325">Glycoprotein</keyword>
<evidence type="ECO:0000256" key="15">
    <source>
        <dbReference type="ARBA" id="ARBA00022989"/>
    </source>
</evidence>
<keyword evidence="13" id="KW-0418">Kinase</keyword>
<evidence type="ECO:0000313" key="26">
    <source>
        <dbReference type="Proteomes" id="UP000636709"/>
    </source>
</evidence>
<dbReference type="Pfam" id="PF08263">
    <property type="entry name" value="LRRNT_2"/>
    <property type="match status" value="1"/>
</dbReference>
<dbReference type="SMART" id="SM00369">
    <property type="entry name" value="LRR_TYP"/>
    <property type="match status" value="10"/>
</dbReference>
<comment type="catalytic activity">
    <reaction evidence="19">
        <text>L-threonyl-[protein] + ATP = O-phospho-L-threonyl-[protein] + ADP + H(+)</text>
        <dbReference type="Rhea" id="RHEA:46608"/>
        <dbReference type="Rhea" id="RHEA-COMP:11060"/>
        <dbReference type="Rhea" id="RHEA-COMP:11605"/>
        <dbReference type="ChEBI" id="CHEBI:15378"/>
        <dbReference type="ChEBI" id="CHEBI:30013"/>
        <dbReference type="ChEBI" id="CHEBI:30616"/>
        <dbReference type="ChEBI" id="CHEBI:61977"/>
        <dbReference type="ChEBI" id="CHEBI:456216"/>
        <dbReference type="EC" id="2.7.11.1"/>
    </reaction>
</comment>
<keyword evidence="17" id="KW-0675">Receptor</keyword>
<comment type="subcellular location">
    <subcellularLocation>
        <location evidence="1">Cell membrane</location>
        <topology evidence="1">Single-pass membrane protein</topology>
    </subcellularLocation>
    <subcellularLocation>
        <location evidence="2">Membrane</location>
        <topology evidence="2">Single-pass type I membrane protein</topology>
    </subcellularLocation>
</comment>
<dbReference type="Gene3D" id="1.10.510.10">
    <property type="entry name" value="Transferase(Phosphotransferase) domain 1"/>
    <property type="match status" value="1"/>
</dbReference>
<dbReference type="Pfam" id="PF13855">
    <property type="entry name" value="LRR_8"/>
    <property type="match status" value="2"/>
</dbReference>
<evidence type="ECO:0000256" key="9">
    <source>
        <dbReference type="ARBA" id="ARBA00022692"/>
    </source>
</evidence>
<dbReference type="PROSITE" id="PS50011">
    <property type="entry name" value="PROTEIN_KINASE_DOM"/>
    <property type="match status" value="1"/>
</dbReference>
<evidence type="ECO:0000256" key="22">
    <source>
        <dbReference type="SAM" id="Phobius"/>
    </source>
</evidence>
<dbReference type="FunFam" id="3.80.10.10:FF:000177">
    <property type="entry name" value="Leucine-rich repeat receptor-like serine/threonine-protein kinase At1g17230"/>
    <property type="match status" value="1"/>
</dbReference>
<evidence type="ECO:0000256" key="6">
    <source>
        <dbReference type="ARBA" id="ARBA00022553"/>
    </source>
</evidence>
<evidence type="ECO:0000256" key="14">
    <source>
        <dbReference type="ARBA" id="ARBA00022840"/>
    </source>
</evidence>
<dbReference type="PANTHER" id="PTHR48053">
    <property type="entry name" value="LEUCINE RICH REPEAT FAMILY PROTEIN, EXPRESSED"/>
    <property type="match status" value="1"/>
</dbReference>
<dbReference type="Pfam" id="PF00560">
    <property type="entry name" value="LRR_1"/>
    <property type="match status" value="7"/>
</dbReference>
<dbReference type="InterPro" id="IPR013210">
    <property type="entry name" value="LRR_N_plant-typ"/>
</dbReference>
<dbReference type="FunFam" id="3.80.10.10:FF:000719">
    <property type="entry name" value="MDIS1-interacting receptor like kinase 2 isoform A"/>
    <property type="match status" value="1"/>
</dbReference>
<dbReference type="GO" id="GO:0005524">
    <property type="term" value="F:ATP binding"/>
    <property type="evidence" value="ECO:0007669"/>
    <property type="project" value="UniProtKB-UniRule"/>
</dbReference>
<comment type="caution">
    <text evidence="25">The sequence shown here is derived from an EMBL/GenBank/DDBJ whole genome shotgun (WGS) entry which is preliminary data.</text>
</comment>
<dbReference type="InterPro" id="IPR051716">
    <property type="entry name" value="Plant_RL_S/T_kinase"/>
</dbReference>
<feature type="domain" description="Protein kinase" evidence="24">
    <location>
        <begin position="576"/>
        <end position="902"/>
    </location>
</feature>
<evidence type="ECO:0000259" key="24">
    <source>
        <dbReference type="PROSITE" id="PS50011"/>
    </source>
</evidence>
<evidence type="ECO:0000256" key="20">
    <source>
        <dbReference type="ARBA" id="ARBA00048679"/>
    </source>
</evidence>
<protein>
    <recommendedName>
        <fullName evidence="3">non-specific serine/threonine protein kinase</fullName>
        <ecNumber evidence="3">2.7.11.1</ecNumber>
    </recommendedName>
</protein>
<sequence length="916" mass="99968">MFLLLSCLLFPFADAVGWHGGVHLGYQTAALLRWKSSLRASPPALDSWRQGTSPCTGNWTGVACGVVHRGHRHPLAVTEISLSNAGIDGRLGELNFSALPFLTYVDLSYNSLREEIPSAIASLPVLSFLDLSVNWLHGNIPPELGNMPHLTQLGLTSNNLTGRIPASIGNLTMLGALSFGNNMLTGPIPEELGNLNKLMDLELSDNRLSAGIPVDLLNLTELNTLSLEMNELTGSIPHEIGLLHNLRLLVLFENQLSGTIPHILGNLTLLSDLDLHENQLVGSIPTEVGALLSGPLPQGFSNNFSHLIEINLGNNSLSGELPSDICKGGNLEQFEVSMNMFTGPFPKSLKTCRSLKLLSLGDNQITGDVSSLGPYPRLIKVDLDRNNFFGSLSKTWASSSNLTSIYMQKNMITGSLPPEFSSLEKLEKLIINDNNLSGKIPPELSNLVNLYTLDLSQNQFSGHIPPEFGQLGNLQYLNISANKLSGIIPQELGNCIKLISLALNHNSLSGDLPVTIGNLRSLQIVLDVSNNKLTGRLPAELGNLAQLELLNLSHNEFSGNIPPSIGSMNSLLTLDVSYNNLEGALPTGRLFRNASIRWFLHNKDLCGSLTGLPLCSSIPVMKHHNERIHNLGLAISIPMCIAIILLIAVIINTGTAGTRDVLSVWNFDGKFAFEDIAEATENFSDKYIIGSGGYGTVYKAQLQGGRLGGNLCAILKNEELSKELDWSKRVAIATDVAQAIYYLHQECNPPIIHRDITSKNILLDAAFKAYVSDFGIARMLKPDSSNWSELAGTYGYIAPELSYTSVVTTKCDVYSFGVVVLEIMMGMYPTELQSIASMGQRQELEIEDILDTRPSLPTIAEKKEIALLVEVTFACLQTAPQYRPEMQDVYQKLVMHKPHPFASPSHGFRLEEIREV</sequence>
<evidence type="ECO:0000256" key="19">
    <source>
        <dbReference type="ARBA" id="ARBA00047899"/>
    </source>
</evidence>
<evidence type="ECO:0000256" key="12">
    <source>
        <dbReference type="ARBA" id="ARBA00022741"/>
    </source>
</evidence>
<dbReference type="InterPro" id="IPR032675">
    <property type="entry name" value="LRR_dom_sf"/>
</dbReference>
<evidence type="ECO:0000256" key="17">
    <source>
        <dbReference type="ARBA" id="ARBA00023170"/>
    </source>
</evidence>
<keyword evidence="16 22" id="KW-0472">Membrane</keyword>
<name>A0A835F8P6_9POAL</name>
<accession>A0A835F8P6</accession>
<keyword evidence="26" id="KW-1185">Reference proteome</keyword>
<dbReference type="GO" id="GO:0005886">
    <property type="term" value="C:plasma membrane"/>
    <property type="evidence" value="ECO:0007669"/>
    <property type="project" value="UniProtKB-SubCell"/>
</dbReference>
<dbReference type="FunFam" id="3.80.10.10:FF:000400">
    <property type="entry name" value="Nuclear pore complex protein NUP107"/>
    <property type="match status" value="1"/>
</dbReference>
<evidence type="ECO:0000256" key="1">
    <source>
        <dbReference type="ARBA" id="ARBA00004162"/>
    </source>
</evidence>
<proteinExistence type="predicted"/>
<dbReference type="InterPro" id="IPR001245">
    <property type="entry name" value="Ser-Thr/Tyr_kinase_cat_dom"/>
</dbReference>
<evidence type="ECO:0000256" key="18">
    <source>
        <dbReference type="ARBA" id="ARBA00023180"/>
    </source>
</evidence>
<comment type="catalytic activity">
    <reaction evidence="20">
        <text>L-seryl-[protein] + ATP = O-phospho-L-seryl-[protein] + ADP + H(+)</text>
        <dbReference type="Rhea" id="RHEA:17989"/>
        <dbReference type="Rhea" id="RHEA-COMP:9863"/>
        <dbReference type="Rhea" id="RHEA-COMP:11604"/>
        <dbReference type="ChEBI" id="CHEBI:15378"/>
        <dbReference type="ChEBI" id="CHEBI:29999"/>
        <dbReference type="ChEBI" id="CHEBI:30616"/>
        <dbReference type="ChEBI" id="CHEBI:83421"/>
        <dbReference type="ChEBI" id="CHEBI:456216"/>
        <dbReference type="EC" id="2.7.11.1"/>
    </reaction>
</comment>
<dbReference type="Pfam" id="PF07714">
    <property type="entry name" value="PK_Tyr_Ser-Thr"/>
    <property type="match status" value="1"/>
</dbReference>
<evidence type="ECO:0000256" key="11">
    <source>
        <dbReference type="ARBA" id="ARBA00022737"/>
    </source>
</evidence>
<dbReference type="SUPFAM" id="SSF52047">
    <property type="entry name" value="RNI-like"/>
    <property type="match status" value="1"/>
</dbReference>
<dbReference type="FunFam" id="1.10.510.10:FF:000479">
    <property type="entry name" value="Leucine-rich repeat receptor-like protein kinase"/>
    <property type="match status" value="1"/>
</dbReference>
<dbReference type="InterPro" id="IPR003591">
    <property type="entry name" value="Leu-rich_rpt_typical-subtyp"/>
</dbReference>
<dbReference type="PROSITE" id="PS00107">
    <property type="entry name" value="PROTEIN_KINASE_ATP"/>
    <property type="match status" value="1"/>
</dbReference>
<evidence type="ECO:0000256" key="7">
    <source>
        <dbReference type="ARBA" id="ARBA00022614"/>
    </source>
</evidence>
<keyword evidence="4" id="KW-1003">Cell membrane</keyword>
<keyword evidence="7" id="KW-0433">Leucine-rich repeat</keyword>
<dbReference type="SUPFAM" id="SSF56112">
    <property type="entry name" value="Protein kinase-like (PK-like)"/>
    <property type="match status" value="1"/>
</dbReference>
<dbReference type="SUPFAM" id="SSF52058">
    <property type="entry name" value="L domain-like"/>
    <property type="match status" value="1"/>
</dbReference>
<keyword evidence="8" id="KW-0808">Transferase</keyword>
<dbReference type="PROSITE" id="PS00109">
    <property type="entry name" value="PROTEIN_KINASE_TYR"/>
    <property type="match status" value="1"/>
</dbReference>
<dbReference type="AlphaFoldDB" id="A0A835F8P6"/>
<reference evidence="25" key="1">
    <citation type="submission" date="2020-07" db="EMBL/GenBank/DDBJ databases">
        <title>Genome sequence and genetic diversity analysis of an under-domesticated orphan crop, white fonio (Digitaria exilis).</title>
        <authorList>
            <person name="Bennetzen J.L."/>
            <person name="Chen S."/>
            <person name="Ma X."/>
            <person name="Wang X."/>
            <person name="Yssel A.E.J."/>
            <person name="Chaluvadi S.R."/>
            <person name="Johnson M."/>
            <person name="Gangashetty P."/>
            <person name="Hamidou F."/>
            <person name="Sanogo M.D."/>
            <person name="Zwaenepoel A."/>
            <person name="Wallace J."/>
            <person name="Van De Peer Y."/>
            <person name="Van Deynze A."/>
        </authorList>
    </citation>
    <scope>NUCLEOTIDE SEQUENCE</scope>
    <source>
        <tissue evidence="25">Leaves</tissue>
    </source>
</reference>
<keyword evidence="15 22" id="KW-1133">Transmembrane helix</keyword>
<evidence type="ECO:0000256" key="5">
    <source>
        <dbReference type="ARBA" id="ARBA00022527"/>
    </source>
</evidence>
<dbReference type="InterPro" id="IPR001611">
    <property type="entry name" value="Leu-rich_rpt"/>
</dbReference>
<keyword evidence="6" id="KW-0597">Phosphoprotein</keyword>